<evidence type="ECO:0000313" key="4">
    <source>
        <dbReference type="EMBL" id="OEL30345.1"/>
    </source>
</evidence>
<dbReference type="SMART" id="SM00355">
    <property type="entry name" value="ZnF_C2H2"/>
    <property type="match status" value="2"/>
</dbReference>
<evidence type="ECO:0000259" key="2">
    <source>
        <dbReference type="SMART" id="SM00355"/>
    </source>
</evidence>
<name>A0A1E5VZ42_9POAL</name>
<keyword evidence="5" id="KW-1185">Reference proteome</keyword>
<dbReference type="GO" id="GO:0008270">
    <property type="term" value="F:zinc ion binding"/>
    <property type="evidence" value="ECO:0007669"/>
    <property type="project" value="InterPro"/>
</dbReference>
<feature type="region of interest" description="Disordered" evidence="1">
    <location>
        <begin position="278"/>
        <end position="308"/>
    </location>
</feature>
<dbReference type="PANTHER" id="PTHR47487:SF11">
    <property type="entry name" value="OS09G0421800 PROTEIN"/>
    <property type="match status" value="1"/>
</dbReference>
<dbReference type="GO" id="GO:0003676">
    <property type="term" value="F:nucleic acid binding"/>
    <property type="evidence" value="ECO:0007669"/>
    <property type="project" value="InterPro"/>
</dbReference>
<accession>A0A1E5VZ42</accession>
<dbReference type="SUPFAM" id="SSF57667">
    <property type="entry name" value="beta-beta-alpha zinc fingers"/>
    <property type="match status" value="2"/>
</dbReference>
<feature type="compositionally biased region" description="Basic and acidic residues" evidence="1">
    <location>
        <begin position="561"/>
        <end position="571"/>
    </location>
</feature>
<dbReference type="InterPro" id="IPR013087">
    <property type="entry name" value="Znf_C2H2_type"/>
</dbReference>
<feature type="region of interest" description="Disordered" evidence="1">
    <location>
        <begin position="197"/>
        <end position="232"/>
    </location>
</feature>
<evidence type="ECO:0000313" key="5">
    <source>
        <dbReference type="Proteomes" id="UP000095767"/>
    </source>
</evidence>
<dbReference type="EMBL" id="LWDX02025864">
    <property type="protein sequence ID" value="OEL30345.1"/>
    <property type="molecule type" value="Genomic_DNA"/>
</dbReference>
<feature type="domain" description="C2H2-type" evidence="2">
    <location>
        <begin position="608"/>
        <end position="632"/>
    </location>
</feature>
<feature type="region of interest" description="Disordered" evidence="1">
    <location>
        <begin position="534"/>
        <end position="600"/>
    </location>
</feature>
<dbReference type="OrthoDB" id="434647at2759"/>
<evidence type="ECO:0008006" key="6">
    <source>
        <dbReference type="Google" id="ProtNLM"/>
    </source>
</evidence>
<feature type="compositionally biased region" description="Polar residues" evidence="1">
    <location>
        <begin position="534"/>
        <end position="544"/>
    </location>
</feature>
<sequence length="640" mass="70132">MGFTAAGHNRPTLPSPQGYWRCRKSPVPPLEEAPLRSPRSSTEHPRPAAVKVPPMYPYVELSPSPLQQPRPASDTEKQQDGQSSGARKHPFDCYVEPHRSLNKRTLAEEASMSATANAGTRPMFREGLTPGHKDAAGGECKADVEDGHGVHPLYKSGNQNSGQRKTAETTPVDQINGPMLQLGRYRLACQESAAFDQQKGQGFSEPTSEQPRLSNEAVQKQEFRSSGARTHPLNKRTLVEEASMPAAANAGTWPSFLERVTPGNKDATGRECKAHVEDGHGMHPLYKSGNQNGGQRKTAKTTPVDQINGPMLQSGPFMLAGQESATFDEQKGREFSERTPEQPQLSNATVHAFNGYLELCLSPSKQAPVVETLVPVAAKADISLMHSALSSGKEMASRHQLPFGGEPKTHVEDGHGLQPSGNIRNQISEQRKAVESAMEDRIDKSTRLPGQHMPACQENAAYNGQKKVEFSQTTPERTFSGLKRKLAASAPLIKKQKPPQWQWSCNICSVNTVSERHLEEHLAGRRHQLNVEALQSSRSDTAEPSTKAAPVWDRITAKNTESLRGDGKDNMAENSGSQQGGKPCAEPKSSTHRNDVNTGKKADWKRALYCQLCDVQCNSEKMLASHLGGRRHRERLEESD</sequence>
<feature type="region of interest" description="Disordered" evidence="1">
    <location>
        <begin position="1"/>
        <end position="93"/>
    </location>
</feature>
<proteinExistence type="predicted"/>
<evidence type="ECO:0000259" key="3">
    <source>
        <dbReference type="SMART" id="SM00451"/>
    </source>
</evidence>
<dbReference type="AlphaFoldDB" id="A0A1E5VZ42"/>
<organism evidence="4 5">
    <name type="scientific">Dichanthelium oligosanthes</name>
    <dbReference type="NCBI Taxonomy" id="888268"/>
    <lineage>
        <taxon>Eukaryota</taxon>
        <taxon>Viridiplantae</taxon>
        <taxon>Streptophyta</taxon>
        <taxon>Embryophyta</taxon>
        <taxon>Tracheophyta</taxon>
        <taxon>Spermatophyta</taxon>
        <taxon>Magnoliopsida</taxon>
        <taxon>Liliopsida</taxon>
        <taxon>Poales</taxon>
        <taxon>Poaceae</taxon>
        <taxon>PACMAD clade</taxon>
        <taxon>Panicoideae</taxon>
        <taxon>Panicodae</taxon>
        <taxon>Paniceae</taxon>
        <taxon>Dichantheliinae</taxon>
        <taxon>Dichanthelium</taxon>
    </lineage>
</organism>
<feature type="compositionally biased region" description="Polar residues" evidence="1">
    <location>
        <begin position="198"/>
        <end position="218"/>
    </location>
</feature>
<feature type="domain" description="C2H2-type" evidence="2">
    <location>
        <begin position="503"/>
        <end position="527"/>
    </location>
</feature>
<dbReference type="PANTHER" id="PTHR47487">
    <property type="entry name" value="OS06G0651300 PROTEIN-RELATED"/>
    <property type="match status" value="1"/>
</dbReference>
<dbReference type="InterPro" id="IPR003604">
    <property type="entry name" value="Matrin/U1-like-C_Znf_C2H2"/>
</dbReference>
<comment type="caution">
    <text evidence="4">The sequence shown here is derived from an EMBL/GenBank/DDBJ whole genome shotgun (WGS) entry which is preliminary data.</text>
</comment>
<dbReference type="STRING" id="888268.A0A1E5VZ42"/>
<evidence type="ECO:0000256" key="1">
    <source>
        <dbReference type="SAM" id="MobiDB-lite"/>
    </source>
</evidence>
<dbReference type="InterPro" id="IPR036236">
    <property type="entry name" value="Znf_C2H2_sf"/>
</dbReference>
<feature type="compositionally biased region" description="Polar residues" evidence="1">
    <location>
        <begin position="288"/>
        <end position="305"/>
    </location>
</feature>
<feature type="domain" description="U1-type" evidence="3">
    <location>
        <begin position="605"/>
        <end position="639"/>
    </location>
</feature>
<dbReference type="Proteomes" id="UP000095767">
    <property type="component" value="Unassembled WGS sequence"/>
</dbReference>
<gene>
    <name evidence="4" type="ORF">BAE44_0008636</name>
</gene>
<dbReference type="SMART" id="SM00451">
    <property type="entry name" value="ZnF_U1"/>
    <property type="match status" value="2"/>
</dbReference>
<reference evidence="4 5" key="1">
    <citation type="submission" date="2016-09" db="EMBL/GenBank/DDBJ databases">
        <title>The draft genome of Dichanthelium oligosanthes: A C3 panicoid grass species.</title>
        <authorList>
            <person name="Studer A.J."/>
            <person name="Schnable J.C."/>
            <person name="Brutnell T.P."/>
        </authorList>
    </citation>
    <scope>NUCLEOTIDE SEQUENCE [LARGE SCALE GENOMIC DNA]</scope>
    <source>
        <strain evidence="5">cv. Kellogg 1175</strain>
        <tissue evidence="4">Leaf</tissue>
    </source>
</reference>
<feature type="domain" description="U1-type" evidence="3">
    <location>
        <begin position="500"/>
        <end position="534"/>
    </location>
</feature>
<dbReference type="Pfam" id="PF12874">
    <property type="entry name" value="zf-met"/>
    <property type="match status" value="2"/>
</dbReference>
<protein>
    <recommendedName>
        <fullName evidence="6">C2H2-type domain-containing protein</fullName>
    </recommendedName>
</protein>
<dbReference type="Gene3D" id="3.30.160.60">
    <property type="entry name" value="Classic Zinc Finger"/>
    <property type="match status" value="2"/>
</dbReference>